<name>A0AAV4UIC8_9ARAC</name>
<accession>A0AAV4UIC8</accession>
<keyword evidence="2" id="KW-1185">Reference proteome</keyword>
<gene>
    <name evidence="1" type="ORF">CDAR_574491</name>
</gene>
<evidence type="ECO:0000313" key="2">
    <source>
        <dbReference type="Proteomes" id="UP001054837"/>
    </source>
</evidence>
<dbReference type="Proteomes" id="UP001054837">
    <property type="component" value="Unassembled WGS sequence"/>
</dbReference>
<organism evidence="1 2">
    <name type="scientific">Caerostris darwini</name>
    <dbReference type="NCBI Taxonomy" id="1538125"/>
    <lineage>
        <taxon>Eukaryota</taxon>
        <taxon>Metazoa</taxon>
        <taxon>Ecdysozoa</taxon>
        <taxon>Arthropoda</taxon>
        <taxon>Chelicerata</taxon>
        <taxon>Arachnida</taxon>
        <taxon>Araneae</taxon>
        <taxon>Araneomorphae</taxon>
        <taxon>Entelegynae</taxon>
        <taxon>Araneoidea</taxon>
        <taxon>Araneidae</taxon>
        <taxon>Caerostris</taxon>
    </lineage>
</organism>
<proteinExistence type="predicted"/>
<dbReference type="AlphaFoldDB" id="A0AAV4UIC8"/>
<reference evidence="1 2" key="1">
    <citation type="submission" date="2021-06" db="EMBL/GenBank/DDBJ databases">
        <title>Caerostris darwini draft genome.</title>
        <authorList>
            <person name="Kono N."/>
            <person name="Arakawa K."/>
        </authorList>
    </citation>
    <scope>NUCLEOTIDE SEQUENCE [LARGE SCALE GENOMIC DNA]</scope>
</reference>
<comment type="caution">
    <text evidence="1">The sequence shown here is derived from an EMBL/GenBank/DDBJ whole genome shotgun (WGS) entry which is preliminary data.</text>
</comment>
<evidence type="ECO:0000313" key="1">
    <source>
        <dbReference type="EMBL" id="GIY57455.1"/>
    </source>
</evidence>
<dbReference type="EMBL" id="BPLQ01011338">
    <property type="protein sequence ID" value="GIY57455.1"/>
    <property type="molecule type" value="Genomic_DNA"/>
</dbReference>
<sequence>MSSCGPRAMPNNSATEITVAITITPTWRTALRQELIIATHSFRATSEFNFRESFTSELLRSKGSNQKWNFCLFLSRNVNQESGDFIGHLKPRKDRKINGLSWDRSINPRNVRCEEHI</sequence>
<protein>
    <submittedName>
        <fullName evidence="1">Uncharacterized protein</fullName>
    </submittedName>
</protein>